<protein>
    <submittedName>
        <fullName evidence="2">Uncharacterized protein</fullName>
    </submittedName>
</protein>
<feature type="coiled-coil region" evidence="1">
    <location>
        <begin position="86"/>
        <end position="134"/>
    </location>
</feature>
<gene>
    <name evidence="2" type="ORF">PV09_09824</name>
</gene>
<proteinExistence type="predicted"/>
<dbReference type="EMBL" id="KN847764">
    <property type="protein sequence ID" value="KIV98334.1"/>
    <property type="molecule type" value="Genomic_DNA"/>
</dbReference>
<dbReference type="RefSeq" id="XP_016208204.1">
    <property type="nucleotide sequence ID" value="XM_016363968.1"/>
</dbReference>
<accession>A0A0D1ZWC7</accession>
<feature type="non-terminal residue" evidence="2">
    <location>
        <position position="1"/>
    </location>
</feature>
<dbReference type="Proteomes" id="UP000053259">
    <property type="component" value="Unassembled WGS sequence"/>
</dbReference>
<dbReference type="HOGENOM" id="CLU_129463_0_0_1"/>
<keyword evidence="3" id="KW-1185">Reference proteome</keyword>
<dbReference type="GeneID" id="27317797"/>
<keyword evidence="1" id="KW-0175">Coiled coil</keyword>
<evidence type="ECO:0000256" key="1">
    <source>
        <dbReference type="SAM" id="Coils"/>
    </source>
</evidence>
<sequence>TLHSSGDFGGVSRATYFRHKAKRAHSEIEFHGEIATVACQNCFEHGIRCVFMSGIKSIKCASCASKGIVCINSSWASLDKTREEAKALIDADLQELERIIACLKKNWRILKLAEARAKAKAVCLLDELEEEEEMQRVKNGGLSNAELEELSRDLVI</sequence>
<dbReference type="InParanoid" id="A0A0D1ZWC7"/>
<dbReference type="VEuPathDB" id="FungiDB:PV09_09824"/>
<dbReference type="AlphaFoldDB" id="A0A0D1ZWC7"/>
<reference evidence="2 3" key="1">
    <citation type="submission" date="2015-01" db="EMBL/GenBank/DDBJ databases">
        <title>The Genome Sequence of Ochroconis gallopava CBS43764.</title>
        <authorList>
            <consortium name="The Broad Institute Genomics Platform"/>
            <person name="Cuomo C."/>
            <person name="de Hoog S."/>
            <person name="Gorbushina A."/>
            <person name="Stielow B."/>
            <person name="Teixiera M."/>
            <person name="Abouelleil A."/>
            <person name="Chapman S.B."/>
            <person name="Priest M."/>
            <person name="Young S.K."/>
            <person name="Wortman J."/>
            <person name="Nusbaum C."/>
            <person name="Birren B."/>
        </authorList>
    </citation>
    <scope>NUCLEOTIDE SEQUENCE [LARGE SCALE GENOMIC DNA]</scope>
    <source>
        <strain evidence="2 3">CBS 43764</strain>
    </source>
</reference>
<name>A0A0D1ZWC7_9PEZI</name>
<dbReference type="OrthoDB" id="3873085at2759"/>
<evidence type="ECO:0000313" key="3">
    <source>
        <dbReference type="Proteomes" id="UP000053259"/>
    </source>
</evidence>
<evidence type="ECO:0000313" key="2">
    <source>
        <dbReference type="EMBL" id="KIV98334.1"/>
    </source>
</evidence>
<organism evidence="2 3">
    <name type="scientific">Verruconis gallopava</name>
    <dbReference type="NCBI Taxonomy" id="253628"/>
    <lineage>
        <taxon>Eukaryota</taxon>
        <taxon>Fungi</taxon>
        <taxon>Dikarya</taxon>
        <taxon>Ascomycota</taxon>
        <taxon>Pezizomycotina</taxon>
        <taxon>Dothideomycetes</taxon>
        <taxon>Pleosporomycetidae</taxon>
        <taxon>Venturiales</taxon>
        <taxon>Sympoventuriaceae</taxon>
        <taxon>Verruconis</taxon>
    </lineage>
</organism>